<dbReference type="EMBL" id="SLWX01000006">
    <property type="protein sequence ID" value="TCO75943.1"/>
    <property type="molecule type" value="Genomic_DNA"/>
</dbReference>
<dbReference type="RefSeq" id="WP_117315875.1">
    <property type="nucleotide sequence ID" value="NZ_QQSW01000005.1"/>
</dbReference>
<name>A0A4R2KQE9_9GAMM</name>
<gene>
    <name evidence="2" type="ORF">EV688_106134</name>
</gene>
<comment type="caution">
    <text evidence="2">The sequence shown here is derived from an EMBL/GenBank/DDBJ whole genome shotgun (WGS) entry which is preliminary data.</text>
</comment>
<feature type="domain" description="ABC-type transport auxiliary lipoprotein component" evidence="1">
    <location>
        <begin position="33"/>
        <end position="187"/>
    </location>
</feature>
<dbReference type="Proteomes" id="UP000294980">
    <property type="component" value="Unassembled WGS sequence"/>
</dbReference>
<keyword evidence="3" id="KW-1185">Reference proteome</keyword>
<dbReference type="Pfam" id="PF03886">
    <property type="entry name" value="ABC_trans_aux"/>
    <property type="match status" value="1"/>
</dbReference>
<accession>A0A4R2KQE9</accession>
<evidence type="ECO:0000313" key="3">
    <source>
        <dbReference type="Proteomes" id="UP000294980"/>
    </source>
</evidence>
<dbReference type="Gene3D" id="3.40.50.10610">
    <property type="entry name" value="ABC-type transport auxiliary lipoprotein component"/>
    <property type="match status" value="1"/>
</dbReference>
<dbReference type="PROSITE" id="PS51257">
    <property type="entry name" value="PROKAR_LIPOPROTEIN"/>
    <property type="match status" value="1"/>
</dbReference>
<organism evidence="2 3">
    <name type="scientific">Chromatocurvus halotolerans</name>
    <dbReference type="NCBI Taxonomy" id="1132028"/>
    <lineage>
        <taxon>Bacteria</taxon>
        <taxon>Pseudomonadati</taxon>
        <taxon>Pseudomonadota</taxon>
        <taxon>Gammaproteobacteria</taxon>
        <taxon>Cellvibrionales</taxon>
        <taxon>Halieaceae</taxon>
        <taxon>Chromatocurvus</taxon>
    </lineage>
</organism>
<evidence type="ECO:0000259" key="1">
    <source>
        <dbReference type="Pfam" id="PF03886"/>
    </source>
</evidence>
<sequence>MKGPYFQTLCYLLAMTLGGCATPAAVDYLTLTSPAQAAIRSDAPPVSVGPVTLPEYLKRSALARRDSEGALHYSVSELWAEPLDQGIQRTLIEILSDALEGAGITNFPGPSASRADYGVSISVRRLEATDAIARLSASWRILPTSSVSPGPTLTGRFSREEALVSPSGPAVARAFSALVRALALDIAGAIPAQDP</sequence>
<dbReference type="AlphaFoldDB" id="A0A4R2KQE9"/>
<reference evidence="2 3" key="1">
    <citation type="submission" date="2019-03" db="EMBL/GenBank/DDBJ databases">
        <title>Genomic Encyclopedia of Type Strains, Phase IV (KMG-IV): sequencing the most valuable type-strain genomes for metagenomic binning, comparative biology and taxonomic classification.</title>
        <authorList>
            <person name="Goeker M."/>
        </authorList>
    </citation>
    <scope>NUCLEOTIDE SEQUENCE [LARGE SCALE GENOMIC DNA]</scope>
    <source>
        <strain evidence="2 3">DSM 23344</strain>
    </source>
</reference>
<dbReference type="OrthoDB" id="7064073at2"/>
<protein>
    <recommendedName>
        <fullName evidence="1">ABC-type transport auxiliary lipoprotein component domain-containing protein</fullName>
    </recommendedName>
</protein>
<dbReference type="SUPFAM" id="SSF159594">
    <property type="entry name" value="XCC0632-like"/>
    <property type="match status" value="1"/>
</dbReference>
<proteinExistence type="predicted"/>
<evidence type="ECO:0000313" key="2">
    <source>
        <dbReference type="EMBL" id="TCO75943.1"/>
    </source>
</evidence>
<dbReference type="InterPro" id="IPR005586">
    <property type="entry name" value="ABC_trans_aux"/>
</dbReference>